<evidence type="ECO:0008006" key="3">
    <source>
        <dbReference type="Google" id="ProtNLM"/>
    </source>
</evidence>
<dbReference type="Proteomes" id="UP000664132">
    <property type="component" value="Unassembled WGS sequence"/>
</dbReference>
<comment type="caution">
    <text evidence="1">The sequence shown here is derived from an EMBL/GenBank/DDBJ whole genome shotgun (WGS) entry which is preliminary data.</text>
</comment>
<protein>
    <recommendedName>
        <fullName evidence="3">SRR1-like domain-containing protein</fullName>
    </recommendedName>
</protein>
<evidence type="ECO:0000313" key="1">
    <source>
        <dbReference type="EMBL" id="KAG4422209.1"/>
    </source>
</evidence>
<gene>
    <name evidence="1" type="ORF">IFR04_004715</name>
</gene>
<dbReference type="EMBL" id="JAFJYH010000053">
    <property type="protein sequence ID" value="KAG4422209.1"/>
    <property type="molecule type" value="Genomic_DNA"/>
</dbReference>
<dbReference type="AlphaFoldDB" id="A0A8H7WCC1"/>
<organism evidence="1 2">
    <name type="scientific">Cadophora malorum</name>
    <dbReference type="NCBI Taxonomy" id="108018"/>
    <lineage>
        <taxon>Eukaryota</taxon>
        <taxon>Fungi</taxon>
        <taxon>Dikarya</taxon>
        <taxon>Ascomycota</taxon>
        <taxon>Pezizomycotina</taxon>
        <taxon>Leotiomycetes</taxon>
        <taxon>Helotiales</taxon>
        <taxon>Ploettnerulaceae</taxon>
        <taxon>Cadophora</taxon>
    </lineage>
</organism>
<name>A0A8H7WCC1_9HELO</name>
<dbReference type="OrthoDB" id="3547557at2759"/>
<sequence length="122" mass="14034">MKDQRPSPIARVLCLGIRRKSHLTQFVTVLQVFAQLALANPDILNNLFIHDPDMQHDMHDMLENHGFRVVQYPADLGNNDDNTLIFDFYSRPLGEAPRFLEEYAQEKLLSDVAMYIGPANKH</sequence>
<evidence type="ECO:0000313" key="2">
    <source>
        <dbReference type="Proteomes" id="UP000664132"/>
    </source>
</evidence>
<proteinExistence type="predicted"/>
<keyword evidence="2" id="KW-1185">Reference proteome</keyword>
<feature type="non-terminal residue" evidence="1">
    <location>
        <position position="122"/>
    </location>
</feature>
<accession>A0A8H7WCC1</accession>
<reference evidence="1" key="1">
    <citation type="submission" date="2021-02" db="EMBL/GenBank/DDBJ databases">
        <title>Genome sequence Cadophora malorum strain M34.</title>
        <authorList>
            <person name="Stefanovic E."/>
            <person name="Vu D."/>
            <person name="Scully C."/>
            <person name="Dijksterhuis J."/>
            <person name="Roader J."/>
            <person name="Houbraken J."/>
        </authorList>
    </citation>
    <scope>NUCLEOTIDE SEQUENCE</scope>
    <source>
        <strain evidence="1">M34</strain>
    </source>
</reference>